<dbReference type="Proteomes" id="UP000692954">
    <property type="component" value="Unassembled WGS sequence"/>
</dbReference>
<sequence length="347" mass="41538">MKLDYKGKIYVLGVQKTLQEMKNKIFELIQELEKREIIIFIQQKETKFLLQEKNYEKLITMNNNTEQFILKCYILEDYLQNMNFQFQQLNHQNKILQSEKEQNNQIDLKQKQNQQNMEQQSFTNKDFVSIQKNDVNIQTQQIEQSTQQLNHSLQPQTEDEIINPNRIEYQQEHTQSIQQENLQSNKLEEQSQERPQQIFESILSRSSLRLEDRMNQGSIFIEFFQNCMNCGKKIEDYSIMLSCCHVFHESCLKEIFKSQIEQKNSILQCLCNQKILHARNFLKKLDIEGYFQELLKNQINNIRQQNNKRIRNCTNQACNFFMIIQQNLGSKSFCPNCLMMVNIDSPQ</sequence>
<evidence type="ECO:0000313" key="2">
    <source>
        <dbReference type="Proteomes" id="UP000692954"/>
    </source>
</evidence>
<dbReference type="AlphaFoldDB" id="A0A8S1RBP6"/>
<dbReference type="EMBL" id="CAJJDN010000150">
    <property type="protein sequence ID" value="CAD8124340.1"/>
    <property type="molecule type" value="Genomic_DNA"/>
</dbReference>
<reference evidence="1" key="1">
    <citation type="submission" date="2021-01" db="EMBL/GenBank/DDBJ databases">
        <authorList>
            <consortium name="Genoscope - CEA"/>
            <person name="William W."/>
        </authorList>
    </citation>
    <scope>NUCLEOTIDE SEQUENCE</scope>
</reference>
<dbReference type="OrthoDB" id="6516538at2759"/>
<keyword evidence="2" id="KW-1185">Reference proteome</keyword>
<accession>A0A8S1RBP6</accession>
<proteinExistence type="predicted"/>
<organism evidence="1 2">
    <name type="scientific">Paramecium sonneborni</name>
    <dbReference type="NCBI Taxonomy" id="65129"/>
    <lineage>
        <taxon>Eukaryota</taxon>
        <taxon>Sar</taxon>
        <taxon>Alveolata</taxon>
        <taxon>Ciliophora</taxon>
        <taxon>Intramacronucleata</taxon>
        <taxon>Oligohymenophorea</taxon>
        <taxon>Peniculida</taxon>
        <taxon>Parameciidae</taxon>
        <taxon>Paramecium</taxon>
    </lineage>
</organism>
<name>A0A8S1RBP6_9CILI</name>
<protein>
    <recommendedName>
        <fullName evidence="3">RING-type domain-containing protein</fullName>
    </recommendedName>
</protein>
<evidence type="ECO:0000313" key="1">
    <source>
        <dbReference type="EMBL" id="CAD8124340.1"/>
    </source>
</evidence>
<comment type="caution">
    <text evidence="1">The sequence shown here is derived from an EMBL/GenBank/DDBJ whole genome shotgun (WGS) entry which is preliminary data.</text>
</comment>
<evidence type="ECO:0008006" key="3">
    <source>
        <dbReference type="Google" id="ProtNLM"/>
    </source>
</evidence>
<gene>
    <name evidence="1" type="ORF">PSON_ATCC_30995.1.T1500123</name>
</gene>